<dbReference type="CDD" id="cd13128">
    <property type="entry name" value="MATE_Wzx_like"/>
    <property type="match status" value="1"/>
</dbReference>
<proteinExistence type="predicted"/>
<dbReference type="PANTHER" id="PTHR43424">
    <property type="entry name" value="LOCUS PUTATIVE PROTEIN 1-RELATED"/>
    <property type="match status" value="1"/>
</dbReference>
<feature type="transmembrane region" description="Helical" evidence="5">
    <location>
        <begin position="249"/>
        <end position="268"/>
    </location>
</feature>
<reference evidence="6 7" key="1">
    <citation type="journal article" date="2023" name="Int. J. Syst. Evol. Microbiol.">
        <title>Lactiplantibacillus brownii sp. nov., a novel psychrotolerant species isolated from sauerkraut.</title>
        <authorList>
            <person name="Heng Y.C."/>
            <person name="Silvaraju S."/>
            <person name="Lee J.K.Y."/>
            <person name="Kittelmann S."/>
        </authorList>
    </citation>
    <scope>NUCLEOTIDE SEQUENCE [LARGE SCALE GENOMIC DNA]</scope>
    <source>
        <strain evidence="6 7">WILCCON 0030</strain>
    </source>
</reference>
<feature type="transmembrane region" description="Helical" evidence="5">
    <location>
        <begin position="165"/>
        <end position="188"/>
    </location>
</feature>
<feature type="transmembrane region" description="Helical" evidence="5">
    <location>
        <begin position="209"/>
        <end position="229"/>
    </location>
</feature>
<feature type="transmembrane region" description="Helical" evidence="5">
    <location>
        <begin position="139"/>
        <end position="159"/>
    </location>
</feature>
<comment type="caution">
    <text evidence="6">The sequence shown here is derived from an EMBL/GenBank/DDBJ whole genome shotgun (WGS) entry which is preliminary data.</text>
</comment>
<dbReference type="Proteomes" id="UP001227831">
    <property type="component" value="Unassembled WGS sequence"/>
</dbReference>
<name>A0ABU1A9X3_9LACO</name>
<feature type="transmembrane region" description="Helical" evidence="5">
    <location>
        <begin position="353"/>
        <end position="375"/>
    </location>
</feature>
<evidence type="ECO:0000256" key="4">
    <source>
        <dbReference type="ARBA" id="ARBA00023136"/>
    </source>
</evidence>
<dbReference type="Pfam" id="PF01943">
    <property type="entry name" value="Polysacc_synt"/>
    <property type="match status" value="1"/>
</dbReference>
<evidence type="ECO:0000256" key="1">
    <source>
        <dbReference type="ARBA" id="ARBA00004141"/>
    </source>
</evidence>
<feature type="transmembrane region" description="Helical" evidence="5">
    <location>
        <begin position="41"/>
        <end position="59"/>
    </location>
</feature>
<feature type="transmembrane region" description="Helical" evidence="5">
    <location>
        <begin position="408"/>
        <end position="430"/>
    </location>
</feature>
<keyword evidence="2 5" id="KW-0812">Transmembrane</keyword>
<feature type="transmembrane region" description="Helical" evidence="5">
    <location>
        <begin position="109"/>
        <end position="132"/>
    </location>
</feature>
<feature type="transmembrane region" description="Helical" evidence="5">
    <location>
        <begin position="436"/>
        <end position="459"/>
    </location>
</feature>
<dbReference type="RefSeq" id="WP_308703458.1">
    <property type="nucleotide sequence ID" value="NZ_JAVCWF010000001.1"/>
</dbReference>
<accession>A0ABU1A9X3</accession>
<keyword evidence="3 5" id="KW-1133">Transmembrane helix</keyword>
<evidence type="ECO:0000256" key="2">
    <source>
        <dbReference type="ARBA" id="ARBA00022692"/>
    </source>
</evidence>
<sequence length="479" mass="53348">MNTIKKNFAYNAIYQILIIILPIVTAPYVSRVLGPTRMGQYSYTYSIATYFLLLAKLGFDNYGNRSIARSRNNGDDLNRTFTGIYSLQILIAIGSIVLYLVYTFTFSKYYVLALIQGLWVLGALFDVNWFFYGLEQFSIVVLRNTLVKVISVILIFTLVRQSSDLWKYTLILAASSVIGFLITWPFIFSKISIVKVSFSEIFSHFKQTALLFIPVIAISVFTVLDKIMLGHMGSLTQVGYFEAAEKVMMAPKGIIGALGTVMLPRMANVYSNRDTKNKSSLINISIGFALVFSIACMFGLIGVSKTFVPIFFGAKYMATISVLILMSLALPFYAIGNIIRTQMLIPNMRDKPYIISVILGAVANISLNLLLIPIWGARGSVIATLAAEITIAVSQLLAVLNELQFRKFAMVMVNSIVSSGVMLVFIYFIANNFGQSLVSLLLQVLVGGGMFLIVFLILARYSKDDIIRRITQSILHRNI</sequence>
<evidence type="ECO:0000313" key="6">
    <source>
        <dbReference type="EMBL" id="MDQ7937734.1"/>
    </source>
</evidence>
<keyword evidence="4 5" id="KW-0472">Membrane</keyword>
<comment type="subcellular location">
    <subcellularLocation>
        <location evidence="1">Membrane</location>
        <topology evidence="1">Multi-pass membrane protein</topology>
    </subcellularLocation>
</comment>
<feature type="transmembrane region" description="Helical" evidence="5">
    <location>
        <begin position="12"/>
        <end position="29"/>
    </location>
</feature>
<feature type="transmembrane region" description="Helical" evidence="5">
    <location>
        <begin position="280"/>
        <end position="301"/>
    </location>
</feature>
<gene>
    <name evidence="6" type="ORF">RA086_08950</name>
</gene>
<evidence type="ECO:0000256" key="5">
    <source>
        <dbReference type="SAM" id="Phobius"/>
    </source>
</evidence>
<dbReference type="PANTHER" id="PTHR43424:SF1">
    <property type="entry name" value="LOCUS PUTATIVE PROTEIN 1-RELATED"/>
    <property type="match status" value="1"/>
</dbReference>
<organism evidence="6 7">
    <name type="scientific">Lactiplantibacillus brownii</name>
    <dbReference type="NCBI Taxonomy" id="3069269"/>
    <lineage>
        <taxon>Bacteria</taxon>
        <taxon>Bacillati</taxon>
        <taxon>Bacillota</taxon>
        <taxon>Bacilli</taxon>
        <taxon>Lactobacillales</taxon>
        <taxon>Lactobacillaceae</taxon>
        <taxon>Lactiplantibacillus</taxon>
    </lineage>
</organism>
<keyword evidence="7" id="KW-1185">Reference proteome</keyword>
<protein>
    <submittedName>
        <fullName evidence="6">Flippase</fullName>
    </submittedName>
</protein>
<feature type="transmembrane region" description="Helical" evidence="5">
    <location>
        <begin position="381"/>
        <end position="401"/>
    </location>
</feature>
<feature type="transmembrane region" description="Helical" evidence="5">
    <location>
        <begin position="307"/>
        <end position="333"/>
    </location>
</feature>
<dbReference type="EMBL" id="JAVCWF010000001">
    <property type="protein sequence ID" value="MDQ7937734.1"/>
    <property type="molecule type" value="Genomic_DNA"/>
</dbReference>
<dbReference type="InterPro" id="IPR052556">
    <property type="entry name" value="PolySynth_Transporter"/>
</dbReference>
<evidence type="ECO:0000313" key="7">
    <source>
        <dbReference type="Proteomes" id="UP001227831"/>
    </source>
</evidence>
<evidence type="ECO:0000256" key="3">
    <source>
        <dbReference type="ARBA" id="ARBA00022989"/>
    </source>
</evidence>
<dbReference type="InterPro" id="IPR002797">
    <property type="entry name" value="Polysacc_synth"/>
</dbReference>
<feature type="transmembrane region" description="Helical" evidence="5">
    <location>
        <begin position="80"/>
        <end position="103"/>
    </location>
</feature>